<gene>
    <name evidence="4" type="ORF">NA57DRAFT_80491</name>
</gene>
<dbReference type="InterPro" id="IPR050272">
    <property type="entry name" value="Isochorismatase-like_hydrls"/>
</dbReference>
<evidence type="ECO:0000256" key="1">
    <source>
        <dbReference type="ARBA" id="ARBA00006336"/>
    </source>
</evidence>
<protein>
    <submittedName>
        <fullName evidence="4">Isochorismatase hydrolase</fullName>
    </submittedName>
</protein>
<dbReference type="PANTHER" id="PTHR43540">
    <property type="entry name" value="PEROXYUREIDOACRYLATE/UREIDOACRYLATE AMIDOHYDROLASE-RELATED"/>
    <property type="match status" value="1"/>
</dbReference>
<accession>A0A9P4I6H9</accession>
<comment type="caution">
    <text evidence="4">The sequence shown here is derived from an EMBL/GenBank/DDBJ whole genome shotgun (WGS) entry which is preliminary data.</text>
</comment>
<keyword evidence="5" id="KW-1185">Reference proteome</keyword>
<keyword evidence="2 4" id="KW-0378">Hydrolase</keyword>
<dbReference type="Pfam" id="PF00857">
    <property type="entry name" value="Isochorismatase"/>
    <property type="match status" value="1"/>
</dbReference>
<evidence type="ECO:0000259" key="3">
    <source>
        <dbReference type="Pfam" id="PF00857"/>
    </source>
</evidence>
<dbReference type="EMBL" id="ML978135">
    <property type="protein sequence ID" value="KAF2094072.1"/>
    <property type="molecule type" value="Genomic_DNA"/>
</dbReference>
<dbReference type="PANTHER" id="PTHR43540:SF16">
    <property type="entry name" value="ISOCHORISMATASE-LIKE DOMAIN-CONTAINING PROTEIN"/>
    <property type="match status" value="1"/>
</dbReference>
<evidence type="ECO:0000313" key="4">
    <source>
        <dbReference type="EMBL" id="KAF2094072.1"/>
    </source>
</evidence>
<dbReference type="GO" id="GO:0016787">
    <property type="term" value="F:hydrolase activity"/>
    <property type="evidence" value="ECO:0007669"/>
    <property type="project" value="UniProtKB-KW"/>
</dbReference>
<proteinExistence type="inferred from homology"/>
<evidence type="ECO:0000256" key="2">
    <source>
        <dbReference type="ARBA" id="ARBA00022801"/>
    </source>
</evidence>
<evidence type="ECO:0000313" key="5">
    <source>
        <dbReference type="Proteomes" id="UP000799772"/>
    </source>
</evidence>
<name>A0A9P4I6H9_9PEZI</name>
<dbReference type="AlphaFoldDB" id="A0A9P4I6H9"/>
<sequence length="208" mass="23205">MESHDHTAVVLVDPYNDFLHPDGKLYPAVKDSLQASDSIKHMKRLVEVARAAHIPIYYGLHKQYKEGFYDGWHRMTSSHIRTKKLHVFEEGSFGVNIYEGMEPDIENGDVIASKHWNSSSFANTDLDYLLRQRNITKVVCAGMASTTCLESTARYARELGYDVTLLSDATAGFSIAANDAAVNLVWPLIVDRVLTVEEWAASVAGSKL</sequence>
<dbReference type="InterPro" id="IPR000868">
    <property type="entry name" value="Isochorismatase-like_dom"/>
</dbReference>
<dbReference type="CDD" id="cd00431">
    <property type="entry name" value="cysteine_hydrolases"/>
    <property type="match status" value="1"/>
</dbReference>
<comment type="similarity">
    <text evidence="1">Belongs to the isochorismatase family.</text>
</comment>
<feature type="domain" description="Isochorismatase-like" evidence="3">
    <location>
        <begin position="7"/>
        <end position="185"/>
    </location>
</feature>
<dbReference type="OrthoDB" id="167809at2759"/>
<dbReference type="InterPro" id="IPR036380">
    <property type="entry name" value="Isochorismatase-like_sf"/>
</dbReference>
<organism evidence="4 5">
    <name type="scientific">Rhizodiscina lignyota</name>
    <dbReference type="NCBI Taxonomy" id="1504668"/>
    <lineage>
        <taxon>Eukaryota</taxon>
        <taxon>Fungi</taxon>
        <taxon>Dikarya</taxon>
        <taxon>Ascomycota</taxon>
        <taxon>Pezizomycotina</taxon>
        <taxon>Dothideomycetes</taxon>
        <taxon>Pleosporomycetidae</taxon>
        <taxon>Aulographales</taxon>
        <taxon>Rhizodiscinaceae</taxon>
        <taxon>Rhizodiscina</taxon>
    </lineage>
</organism>
<reference evidence="4" key="1">
    <citation type="journal article" date="2020" name="Stud. Mycol.">
        <title>101 Dothideomycetes genomes: a test case for predicting lifestyles and emergence of pathogens.</title>
        <authorList>
            <person name="Haridas S."/>
            <person name="Albert R."/>
            <person name="Binder M."/>
            <person name="Bloem J."/>
            <person name="Labutti K."/>
            <person name="Salamov A."/>
            <person name="Andreopoulos B."/>
            <person name="Baker S."/>
            <person name="Barry K."/>
            <person name="Bills G."/>
            <person name="Bluhm B."/>
            <person name="Cannon C."/>
            <person name="Castanera R."/>
            <person name="Culley D."/>
            <person name="Daum C."/>
            <person name="Ezra D."/>
            <person name="Gonzalez J."/>
            <person name="Henrissat B."/>
            <person name="Kuo A."/>
            <person name="Liang C."/>
            <person name="Lipzen A."/>
            <person name="Lutzoni F."/>
            <person name="Magnuson J."/>
            <person name="Mondo S."/>
            <person name="Nolan M."/>
            <person name="Ohm R."/>
            <person name="Pangilinan J."/>
            <person name="Park H.-J."/>
            <person name="Ramirez L."/>
            <person name="Alfaro M."/>
            <person name="Sun H."/>
            <person name="Tritt A."/>
            <person name="Yoshinaga Y."/>
            <person name="Zwiers L.-H."/>
            <person name="Turgeon B."/>
            <person name="Goodwin S."/>
            <person name="Spatafora J."/>
            <person name="Crous P."/>
            <person name="Grigoriev I."/>
        </authorList>
    </citation>
    <scope>NUCLEOTIDE SEQUENCE</scope>
    <source>
        <strain evidence="4">CBS 133067</strain>
    </source>
</reference>
<dbReference type="SUPFAM" id="SSF52499">
    <property type="entry name" value="Isochorismatase-like hydrolases"/>
    <property type="match status" value="1"/>
</dbReference>
<dbReference type="Proteomes" id="UP000799772">
    <property type="component" value="Unassembled WGS sequence"/>
</dbReference>
<dbReference type="Gene3D" id="3.40.50.850">
    <property type="entry name" value="Isochorismatase-like"/>
    <property type="match status" value="1"/>
</dbReference>